<dbReference type="PANTHER" id="PTHR11214:SF3">
    <property type="entry name" value="BETA-1,3-GALACTOSYLTRANSFERASE 6"/>
    <property type="match status" value="1"/>
</dbReference>
<keyword evidence="5 10" id="KW-0812">Transmembrane</keyword>
<comment type="subcellular location">
    <subcellularLocation>
        <location evidence="1 10">Golgi apparatus membrane</location>
        <topology evidence="1 10">Single-pass type II membrane protein</topology>
    </subcellularLocation>
</comment>
<keyword evidence="12" id="KW-1185">Reference proteome</keyword>
<feature type="transmembrane region" description="Helical" evidence="10">
    <location>
        <begin position="21"/>
        <end position="47"/>
    </location>
</feature>
<evidence type="ECO:0000256" key="6">
    <source>
        <dbReference type="ARBA" id="ARBA00022968"/>
    </source>
</evidence>
<comment type="similarity">
    <text evidence="2 10">Belongs to the glycosyltransferase 31 family.</text>
</comment>
<dbReference type="Pfam" id="PF01762">
    <property type="entry name" value="Galactosyl_T"/>
    <property type="match status" value="1"/>
</dbReference>
<dbReference type="GO" id="GO:0006493">
    <property type="term" value="P:protein O-linked glycosylation"/>
    <property type="evidence" value="ECO:0007669"/>
    <property type="project" value="TreeGrafter"/>
</dbReference>
<keyword evidence="7 10" id="KW-1133">Transmembrane helix</keyword>
<dbReference type="GO" id="GO:0016758">
    <property type="term" value="F:hexosyltransferase activity"/>
    <property type="evidence" value="ECO:0007669"/>
    <property type="project" value="InterPro"/>
</dbReference>
<dbReference type="PANTHER" id="PTHR11214">
    <property type="entry name" value="BETA-1,3-N-ACETYLGLUCOSAMINYLTRANSFERASE"/>
    <property type="match status" value="1"/>
</dbReference>
<evidence type="ECO:0000256" key="2">
    <source>
        <dbReference type="ARBA" id="ARBA00008661"/>
    </source>
</evidence>
<evidence type="ECO:0000256" key="1">
    <source>
        <dbReference type="ARBA" id="ARBA00004323"/>
    </source>
</evidence>
<evidence type="ECO:0000256" key="5">
    <source>
        <dbReference type="ARBA" id="ARBA00022692"/>
    </source>
</evidence>
<evidence type="ECO:0000256" key="3">
    <source>
        <dbReference type="ARBA" id="ARBA00022676"/>
    </source>
</evidence>
<proteinExistence type="inferred from homology"/>
<keyword evidence="6 10" id="KW-0735">Signal-anchor</keyword>
<evidence type="ECO:0000256" key="10">
    <source>
        <dbReference type="RuleBase" id="RU363063"/>
    </source>
</evidence>
<keyword evidence="8 10" id="KW-0333">Golgi apparatus</keyword>
<reference evidence="11" key="1">
    <citation type="journal article" date="2023" name="IScience">
        <title>Live-bearing cockroach genome reveals convergent evolutionary mechanisms linked to viviparity in insects and beyond.</title>
        <authorList>
            <person name="Fouks B."/>
            <person name="Harrison M.C."/>
            <person name="Mikhailova A.A."/>
            <person name="Marchal E."/>
            <person name="English S."/>
            <person name="Carruthers M."/>
            <person name="Jennings E.C."/>
            <person name="Chiamaka E.L."/>
            <person name="Frigard R.A."/>
            <person name="Pippel M."/>
            <person name="Attardo G.M."/>
            <person name="Benoit J.B."/>
            <person name="Bornberg-Bauer E."/>
            <person name="Tobe S.S."/>
        </authorList>
    </citation>
    <scope>NUCLEOTIDE SEQUENCE</scope>
    <source>
        <strain evidence="11">Stay&amp;Tobe</strain>
    </source>
</reference>
<evidence type="ECO:0000256" key="4">
    <source>
        <dbReference type="ARBA" id="ARBA00022679"/>
    </source>
</evidence>
<gene>
    <name evidence="11" type="ORF">L9F63_022295</name>
</gene>
<dbReference type="InterPro" id="IPR002659">
    <property type="entry name" value="Glyco_trans_31"/>
</dbReference>
<dbReference type="GO" id="GO:0000139">
    <property type="term" value="C:Golgi membrane"/>
    <property type="evidence" value="ECO:0007669"/>
    <property type="project" value="UniProtKB-SubCell"/>
</dbReference>
<keyword evidence="4" id="KW-0808">Transferase</keyword>
<keyword evidence="3 10" id="KW-0328">Glycosyltransferase</keyword>
<sequence length="295" mass="34343">MLQGRPGLCMDILRSKKFFKLIVILSFLWIIVIFWSNRVWITAFLLVRNFDPDQAKNAVLEELCLTNYDQLCPPDKDNIKLLILVHSKPYHREKRNNIRMTWGGYKKDEISVIFVIGTEHVAISLGLLERDTSDLICIVDEKIFNNRTRLATEALRTAAGNCPRVPFVFKTEDLQFINTPKLLQFVNNHGATLLPLVYGHFMEDDERDRKERAEYLNYYNYLFTRTAVRNIADGKVMDLHLQYLQGFIKQSDDICSICKSFARSIEDDRTATLVGYSHQAMQVCLDLRKMYTNSQ</sequence>
<dbReference type="EC" id="2.4.1.-" evidence="10"/>
<name>A0AAD8EB71_DIPPU</name>
<protein>
    <recommendedName>
        <fullName evidence="10">Hexosyltransferase</fullName>
        <ecNumber evidence="10">2.4.1.-</ecNumber>
    </recommendedName>
</protein>
<reference evidence="11" key="2">
    <citation type="submission" date="2023-05" db="EMBL/GenBank/DDBJ databases">
        <authorList>
            <person name="Fouks B."/>
        </authorList>
    </citation>
    <scope>NUCLEOTIDE SEQUENCE</scope>
    <source>
        <strain evidence="11">Stay&amp;Tobe</strain>
        <tissue evidence="11">Testes</tissue>
    </source>
</reference>
<dbReference type="EMBL" id="JASPKZ010007613">
    <property type="protein sequence ID" value="KAJ9583362.1"/>
    <property type="molecule type" value="Genomic_DNA"/>
</dbReference>
<evidence type="ECO:0000313" key="12">
    <source>
        <dbReference type="Proteomes" id="UP001233999"/>
    </source>
</evidence>
<evidence type="ECO:0000313" key="11">
    <source>
        <dbReference type="EMBL" id="KAJ9583362.1"/>
    </source>
</evidence>
<dbReference type="Proteomes" id="UP001233999">
    <property type="component" value="Unassembled WGS sequence"/>
</dbReference>
<organism evidence="11 12">
    <name type="scientific">Diploptera punctata</name>
    <name type="common">Pacific beetle cockroach</name>
    <dbReference type="NCBI Taxonomy" id="6984"/>
    <lineage>
        <taxon>Eukaryota</taxon>
        <taxon>Metazoa</taxon>
        <taxon>Ecdysozoa</taxon>
        <taxon>Arthropoda</taxon>
        <taxon>Hexapoda</taxon>
        <taxon>Insecta</taxon>
        <taxon>Pterygota</taxon>
        <taxon>Neoptera</taxon>
        <taxon>Polyneoptera</taxon>
        <taxon>Dictyoptera</taxon>
        <taxon>Blattodea</taxon>
        <taxon>Blaberoidea</taxon>
        <taxon>Blaberidae</taxon>
        <taxon>Diplopterinae</taxon>
        <taxon>Diploptera</taxon>
    </lineage>
</organism>
<comment type="caution">
    <text evidence="11">The sequence shown here is derived from an EMBL/GenBank/DDBJ whole genome shotgun (WGS) entry which is preliminary data.</text>
</comment>
<accession>A0AAD8EB71</accession>
<keyword evidence="9 10" id="KW-0472">Membrane</keyword>
<evidence type="ECO:0000256" key="8">
    <source>
        <dbReference type="ARBA" id="ARBA00023034"/>
    </source>
</evidence>
<evidence type="ECO:0000256" key="9">
    <source>
        <dbReference type="ARBA" id="ARBA00023136"/>
    </source>
</evidence>
<evidence type="ECO:0000256" key="7">
    <source>
        <dbReference type="ARBA" id="ARBA00022989"/>
    </source>
</evidence>
<dbReference type="AlphaFoldDB" id="A0AAD8EB71"/>